<proteinExistence type="predicted"/>
<dbReference type="EMBL" id="JACHNU010000001">
    <property type="protein sequence ID" value="MBB4661433.1"/>
    <property type="molecule type" value="Genomic_DNA"/>
</dbReference>
<name>A0A840IB12_9ACTN</name>
<evidence type="ECO:0000313" key="2">
    <source>
        <dbReference type="Proteomes" id="UP000585272"/>
    </source>
</evidence>
<reference evidence="1 2" key="1">
    <citation type="submission" date="2020-08" db="EMBL/GenBank/DDBJ databases">
        <title>Genomic Encyclopedia of Archaeal and Bacterial Type Strains, Phase II (KMG-II): from individual species to whole genera.</title>
        <authorList>
            <person name="Goeker M."/>
        </authorList>
    </citation>
    <scope>NUCLEOTIDE SEQUENCE [LARGE SCALE GENOMIC DNA]</scope>
    <source>
        <strain evidence="1 2">DSM 23288</strain>
    </source>
</reference>
<keyword evidence="2" id="KW-1185">Reference proteome</keyword>
<evidence type="ECO:0000313" key="1">
    <source>
        <dbReference type="EMBL" id="MBB4661433.1"/>
    </source>
</evidence>
<comment type="caution">
    <text evidence="1">The sequence shown here is derived from an EMBL/GenBank/DDBJ whole genome shotgun (WGS) entry which is preliminary data.</text>
</comment>
<dbReference type="Proteomes" id="UP000585272">
    <property type="component" value="Unassembled WGS sequence"/>
</dbReference>
<dbReference type="AlphaFoldDB" id="A0A840IB12"/>
<sequence length="174" mass="20043">MGVLLGASISVGWAALLERRRVSRDARTAARLIGDDLFLFSTASNMALDAGSWLPFSTMRLTELDRWRRHDVLLAGLLRHQEWRLIRVTMRRVEMTIAIAARLSAQALDERDRLHVKEAGASAMDCYVMFDEISKFGYHSRKRRRVTREHLTSRIRDMHDNLMATWQTEAPPPP</sequence>
<gene>
    <name evidence="1" type="ORF">BDZ31_001006</name>
</gene>
<accession>A0A840IB12</accession>
<organism evidence="1 2">
    <name type="scientific">Conexibacter arvalis</name>
    <dbReference type="NCBI Taxonomy" id="912552"/>
    <lineage>
        <taxon>Bacteria</taxon>
        <taxon>Bacillati</taxon>
        <taxon>Actinomycetota</taxon>
        <taxon>Thermoleophilia</taxon>
        <taxon>Solirubrobacterales</taxon>
        <taxon>Conexibacteraceae</taxon>
        <taxon>Conexibacter</taxon>
    </lineage>
</organism>
<protein>
    <submittedName>
        <fullName evidence="1">Uncharacterized protein</fullName>
    </submittedName>
</protein>
<dbReference type="RefSeq" id="WP_183339596.1">
    <property type="nucleotide sequence ID" value="NZ_JACHNU010000001.1"/>
</dbReference>